<dbReference type="InterPro" id="IPR013154">
    <property type="entry name" value="ADH-like_N"/>
</dbReference>
<reference evidence="8 9" key="1">
    <citation type="submission" date="2020-07" db="EMBL/GenBank/DDBJ databases">
        <authorList>
            <person name="Sun Q."/>
        </authorList>
    </citation>
    <scope>NUCLEOTIDE SEQUENCE [LARGE SCALE GENOMIC DNA]</scope>
    <source>
        <strain evidence="8 9">CGMCC 1.13654</strain>
    </source>
</reference>
<dbReference type="Pfam" id="PF00107">
    <property type="entry name" value="ADH_zinc_N"/>
    <property type="match status" value="1"/>
</dbReference>
<protein>
    <submittedName>
        <fullName evidence="8">Zn-dependent alcohol dehydrogenase</fullName>
    </submittedName>
</protein>
<accession>A0A838LAA8</accession>
<name>A0A838LAA8_9SPHN</name>
<dbReference type="InterPro" id="IPR036291">
    <property type="entry name" value="NAD(P)-bd_dom_sf"/>
</dbReference>
<evidence type="ECO:0000256" key="5">
    <source>
        <dbReference type="ARBA" id="ARBA00023027"/>
    </source>
</evidence>
<dbReference type="InterPro" id="IPR013149">
    <property type="entry name" value="ADH-like_C"/>
</dbReference>
<dbReference type="GO" id="GO:0008270">
    <property type="term" value="F:zinc ion binding"/>
    <property type="evidence" value="ECO:0007669"/>
    <property type="project" value="InterPro"/>
</dbReference>
<evidence type="ECO:0000313" key="8">
    <source>
        <dbReference type="EMBL" id="MBA2935519.1"/>
    </source>
</evidence>
<comment type="cofactor">
    <cofactor evidence="1 6">
        <name>Zn(2+)</name>
        <dbReference type="ChEBI" id="CHEBI:29105"/>
    </cofactor>
</comment>
<dbReference type="SUPFAM" id="SSF51735">
    <property type="entry name" value="NAD(P)-binding Rossmann-fold domains"/>
    <property type="match status" value="1"/>
</dbReference>
<dbReference type="Gene3D" id="3.40.50.720">
    <property type="entry name" value="NAD(P)-binding Rossmann-like Domain"/>
    <property type="match status" value="1"/>
</dbReference>
<dbReference type="AlphaFoldDB" id="A0A838LAA8"/>
<comment type="similarity">
    <text evidence="6">Belongs to the zinc-containing alcohol dehydrogenase family.</text>
</comment>
<dbReference type="GO" id="GO:0005829">
    <property type="term" value="C:cytosol"/>
    <property type="evidence" value="ECO:0007669"/>
    <property type="project" value="TreeGrafter"/>
</dbReference>
<gene>
    <name evidence="8" type="ORF">HZF05_15640</name>
</gene>
<dbReference type="PANTHER" id="PTHR43880">
    <property type="entry name" value="ALCOHOL DEHYDROGENASE"/>
    <property type="match status" value="1"/>
</dbReference>
<evidence type="ECO:0000256" key="1">
    <source>
        <dbReference type="ARBA" id="ARBA00001947"/>
    </source>
</evidence>
<dbReference type="InterPro" id="IPR020843">
    <property type="entry name" value="ER"/>
</dbReference>
<dbReference type="PANTHER" id="PTHR43880:SF12">
    <property type="entry name" value="ALCOHOL DEHYDROGENASE CLASS-3"/>
    <property type="match status" value="1"/>
</dbReference>
<evidence type="ECO:0000256" key="4">
    <source>
        <dbReference type="ARBA" id="ARBA00023002"/>
    </source>
</evidence>
<comment type="caution">
    <text evidence="8">The sequence shown here is derived from an EMBL/GenBank/DDBJ whole genome shotgun (WGS) entry which is preliminary data.</text>
</comment>
<keyword evidence="3 6" id="KW-0862">Zinc</keyword>
<dbReference type="Pfam" id="PF08240">
    <property type="entry name" value="ADH_N"/>
    <property type="match status" value="1"/>
</dbReference>
<feature type="domain" description="Enoyl reductase (ER)" evidence="7">
    <location>
        <begin position="11"/>
        <end position="360"/>
    </location>
</feature>
<keyword evidence="9" id="KW-1185">Reference proteome</keyword>
<dbReference type="RefSeq" id="WP_160365486.1">
    <property type="nucleotide sequence ID" value="NZ_JACEIB010000025.1"/>
</dbReference>
<dbReference type="SUPFAM" id="SSF50129">
    <property type="entry name" value="GroES-like"/>
    <property type="match status" value="2"/>
</dbReference>
<keyword evidence="5" id="KW-0520">NAD</keyword>
<evidence type="ECO:0000256" key="2">
    <source>
        <dbReference type="ARBA" id="ARBA00022723"/>
    </source>
</evidence>
<dbReference type="InterPro" id="IPR011032">
    <property type="entry name" value="GroES-like_sf"/>
</dbReference>
<organism evidence="8 9">
    <name type="scientific">Sphingomonas chungangi</name>
    <dbReference type="NCBI Taxonomy" id="2683589"/>
    <lineage>
        <taxon>Bacteria</taxon>
        <taxon>Pseudomonadati</taxon>
        <taxon>Pseudomonadota</taxon>
        <taxon>Alphaproteobacteria</taxon>
        <taxon>Sphingomonadales</taxon>
        <taxon>Sphingomonadaceae</taxon>
        <taxon>Sphingomonas</taxon>
    </lineage>
</organism>
<dbReference type="Proteomes" id="UP000570166">
    <property type="component" value="Unassembled WGS sequence"/>
</dbReference>
<dbReference type="CDD" id="cd08279">
    <property type="entry name" value="Zn_ADH_class_III"/>
    <property type="match status" value="1"/>
</dbReference>
<keyword evidence="4" id="KW-0560">Oxidoreductase</keyword>
<evidence type="ECO:0000256" key="6">
    <source>
        <dbReference type="RuleBase" id="RU361277"/>
    </source>
</evidence>
<dbReference type="InterPro" id="IPR002328">
    <property type="entry name" value="ADH_Zn_CS"/>
</dbReference>
<evidence type="ECO:0000259" key="7">
    <source>
        <dbReference type="SMART" id="SM00829"/>
    </source>
</evidence>
<sequence>MKAAVLNELDGTFQVEEIEFGAPIGREVLVEVKASGLCHSDLHFAEQDFGVPLPAVLGHELAGIVVAVGPEVREFVEGDHVVGSLIQFCGHCPACIGGRTYQCTHTDETLRGADEDSRLTRGGTPVSQVFGTGAFAERALVHENQLAKVPKEIPFPQASLLGCGVITGAGAAINTAKVRPGDTVAVIGIGGVGLNVISGAQLAGAARIIAVDMQPAKEDLARKFGATDFVVASAGDPVEAVRALIEGGVDHAFEVVGIKPTSEQAIRMVRKGGGAYLIGVHNPASTIDVNVTIDLLTNQVELRGVYMGSSNIKHDIPKFANLYLQGKLNLDDLISREIRIDEINEAYSELKKGAIARSVITSF</sequence>
<dbReference type="EMBL" id="JACEIB010000025">
    <property type="protein sequence ID" value="MBA2935519.1"/>
    <property type="molecule type" value="Genomic_DNA"/>
</dbReference>
<dbReference type="SMART" id="SM00829">
    <property type="entry name" value="PKS_ER"/>
    <property type="match status" value="1"/>
</dbReference>
<proteinExistence type="inferred from homology"/>
<dbReference type="PROSITE" id="PS00059">
    <property type="entry name" value="ADH_ZINC"/>
    <property type="match status" value="1"/>
</dbReference>
<keyword evidence="2 6" id="KW-0479">Metal-binding</keyword>
<dbReference type="FunFam" id="3.40.50.720:FF:000003">
    <property type="entry name" value="S-(hydroxymethyl)glutathione dehydrogenase"/>
    <property type="match status" value="1"/>
</dbReference>
<dbReference type="GO" id="GO:0046294">
    <property type="term" value="P:formaldehyde catabolic process"/>
    <property type="evidence" value="ECO:0007669"/>
    <property type="project" value="TreeGrafter"/>
</dbReference>
<dbReference type="Gene3D" id="3.90.180.10">
    <property type="entry name" value="Medium-chain alcohol dehydrogenases, catalytic domain"/>
    <property type="match status" value="1"/>
</dbReference>
<evidence type="ECO:0000256" key="3">
    <source>
        <dbReference type="ARBA" id="ARBA00022833"/>
    </source>
</evidence>
<dbReference type="GO" id="GO:0051903">
    <property type="term" value="F:S-(hydroxymethyl)glutathione dehydrogenase [NAD(P)+] activity"/>
    <property type="evidence" value="ECO:0007669"/>
    <property type="project" value="TreeGrafter"/>
</dbReference>
<evidence type="ECO:0000313" key="9">
    <source>
        <dbReference type="Proteomes" id="UP000570166"/>
    </source>
</evidence>